<feature type="transmembrane region" description="Helical" evidence="5">
    <location>
        <begin position="154"/>
        <end position="172"/>
    </location>
</feature>
<protein>
    <submittedName>
        <fullName evidence="7">SulP family inorganic anion transporter</fullName>
    </submittedName>
</protein>
<feature type="transmembrane region" description="Helical" evidence="5">
    <location>
        <begin position="205"/>
        <end position="223"/>
    </location>
</feature>
<dbReference type="RefSeq" id="WP_178933252.1">
    <property type="nucleotide sequence ID" value="NZ_JACBAZ010000004.1"/>
</dbReference>
<gene>
    <name evidence="7" type="ORF">HW115_12725</name>
</gene>
<feature type="transmembrane region" description="Helical" evidence="5">
    <location>
        <begin position="71"/>
        <end position="89"/>
    </location>
</feature>
<keyword evidence="3 5" id="KW-1133">Transmembrane helix</keyword>
<evidence type="ECO:0000313" key="7">
    <source>
        <dbReference type="EMBL" id="NWK56479.1"/>
    </source>
</evidence>
<organism evidence="7 8">
    <name type="scientific">Oceaniferula marina</name>
    <dbReference type="NCBI Taxonomy" id="2748318"/>
    <lineage>
        <taxon>Bacteria</taxon>
        <taxon>Pseudomonadati</taxon>
        <taxon>Verrucomicrobiota</taxon>
        <taxon>Verrucomicrobiia</taxon>
        <taxon>Verrucomicrobiales</taxon>
        <taxon>Verrucomicrobiaceae</taxon>
        <taxon>Oceaniferula</taxon>
    </lineage>
</organism>
<proteinExistence type="predicted"/>
<dbReference type="Pfam" id="PF01740">
    <property type="entry name" value="STAS"/>
    <property type="match status" value="1"/>
</dbReference>
<keyword evidence="4 5" id="KW-0472">Membrane</keyword>
<dbReference type="GO" id="GO:0016020">
    <property type="term" value="C:membrane"/>
    <property type="evidence" value="ECO:0007669"/>
    <property type="project" value="UniProtKB-SubCell"/>
</dbReference>
<dbReference type="InterPro" id="IPR001902">
    <property type="entry name" value="SLC26A/SulP_fam"/>
</dbReference>
<dbReference type="Proteomes" id="UP000557872">
    <property type="component" value="Unassembled WGS sequence"/>
</dbReference>
<dbReference type="Pfam" id="PF00916">
    <property type="entry name" value="Sulfate_transp"/>
    <property type="match status" value="1"/>
</dbReference>
<comment type="caution">
    <text evidence="7">The sequence shown here is derived from an EMBL/GenBank/DDBJ whole genome shotgun (WGS) entry which is preliminary data.</text>
</comment>
<dbReference type="PANTHER" id="PTHR11814">
    <property type="entry name" value="SULFATE TRANSPORTER"/>
    <property type="match status" value="1"/>
</dbReference>
<evidence type="ECO:0000256" key="3">
    <source>
        <dbReference type="ARBA" id="ARBA00022989"/>
    </source>
</evidence>
<sequence length="617" mass="67279">MKRQTKSVSRKILRETRRILSGNGLDWFPIRGPLSRYNREKFRYDSKAALNVALLALPQGMAYAAIAELPIYYGIVCSAIAAIIAPIFSSSRHTILGPTNATSFMVFSFFAAAGATLSKSPVEYMPLLVFMVGILSVLGAIFKVADLLQYVSRSVLVGYITGAALLILTNQFKHLLGIAEPMANGESAKTFFTIVEKMSGLWHAYQWQPVTLGAATLGLYFWLQKKLPTLPNFAISLTLSTLAGTLLRHYVPAFAHLDTFSAFEIDRLTPSLPDFNLDDFSALTGVAFAIAFLASLENSVMAKSLASRTGERSDVNQDMLSVGMANLGTSLLAAMPASGSLTRSALNYGSKAKTRFASIFAGLLCLLGFAALIKLPIVENIPKTSLSALVIGIACSLINLNSIRICLRTTRDDALVIIVTFAATLLTRLDYAIFIGVAFSISLFLRKASTPHLVEYEMNDAGNLAELGEKRKRPNPAISIVHVEGDLFFGAADLFRTQVQRTTADPNLKVIVLRLKNARHLDATSVLALEDLIKHTRKRGIHILVSGASREVYQILKKSGALKVLQQGCIRAEGQTNLFLQSPSNPNLSTRDALIRAQELIGDQKADIKIFFDPNKE</sequence>
<evidence type="ECO:0000259" key="6">
    <source>
        <dbReference type="PROSITE" id="PS50801"/>
    </source>
</evidence>
<feature type="transmembrane region" description="Helical" evidence="5">
    <location>
        <begin position="356"/>
        <end position="373"/>
    </location>
</feature>
<dbReference type="GO" id="GO:0055085">
    <property type="term" value="P:transmembrane transport"/>
    <property type="evidence" value="ECO:0007669"/>
    <property type="project" value="InterPro"/>
</dbReference>
<dbReference type="CDD" id="cd07042">
    <property type="entry name" value="STAS_SulP_like_sulfate_transporter"/>
    <property type="match status" value="1"/>
</dbReference>
<evidence type="ECO:0000256" key="1">
    <source>
        <dbReference type="ARBA" id="ARBA00004141"/>
    </source>
</evidence>
<reference evidence="7 8" key="1">
    <citation type="submission" date="2020-07" db="EMBL/GenBank/DDBJ databases">
        <title>Roseicoccus Jingziensis gen. nov., sp. nov., isolated from coastal seawater.</title>
        <authorList>
            <person name="Feng X."/>
        </authorList>
    </citation>
    <scope>NUCLEOTIDE SEQUENCE [LARGE SCALE GENOMIC DNA]</scope>
    <source>
        <strain evidence="7 8">N1E253</strain>
    </source>
</reference>
<dbReference type="EMBL" id="JACBAZ010000004">
    <property type="protein sequence ID" value="NWK56479.1"/>
    <property type="molecule type" value="Genomic_DNA"/>
</dbReference>
<feature type="transmembrane region" description="Helical" evidence="5">
    <location>
        <begin position="385"/>
        <end position="403"/>
    </location>
</feature>
<dbReference type="PROSITE" id="PS50801">
    <property type="entry name" value="STAS"/>
    <property type="match status" value="1"/>
</dbReference>
<evidence type="ECO:0000256" key="2">
    <source>
        <dbReference type="ARBA" id="ARBA00022692"/>
    </source>
</evidence>
<feature type="transmembrane region" description="Helical" evidence="5">
    <location>
        <begin position="280"/>
        <end position="298"/>
    </location>
</feature>
<feature type="transmembrane region" description="Helical" evidence="5">
    <location>
        <begin position="124"/>
        <end position="142"/>
    </location>
</feature>
<dbReference type="InterPro" id="IPR036513">
    <property type="entry name" value="STAS_dom_sf"/>
</dbReference>
<dbReference type="AlphaFoldDB" id="A0A851GH11"/>
<keyword evidence="8" id="KW-1185">Reference proteome</keyword>
<comment type="subcellular location">
    <subcellularLocation>
        <location evidence="1">Membrane</location>
        <topology evidence="1">Multi-pass membrane protein</topology>
    </subcellularLocation>
</comment>
<dbReference type="SUPFAM" id="SSF52091">
    <property type="entry name" value="SpoIIaa-like"/>
    <property type="match status" value="1"/>
</dbReference>
<name>A0A851GH11_9BACT</name>
<dbReference type="InterPro" id="IPR011547">
    <property type="entry name" value="SLC26A/SulP_dom"/>
</dbReference>
<feature type="transmembrane region" description="Helical" evidence="5">
    <location>
        <begin position="101"/>
        <end position="118"/>
    </location>
</feature>
<feature type="transmembrane region" description="Helical" evidence="5">
    <location>
        <begin position="415"/>
        <end position="445"/>
    </location>
</feature>
<feature type="transmembrane region" description="Helical" evidence="5">
    <location>
        <begin position="230"/>
        <end position="251"/>
    </location>
</feature>
<evidence type="ECO:0000256" key="4">
    <source>
        <dbReference type="ARBA" id="ARBA00023136"/>
    </source>
</evidence>
<keyword evidence="2 5" id="KW-0812">Transmembrane</keyword>
<feature type="domain" description="STAS" evidence="6">
    <location>
        <begin position="468"/>
        <end position="597"/>
    </location>
</feature>
<evidence type="ECO:0000256" key="5">
    <source>
        <dbReference type="SAM" id="Phobius"/>
    </source>
</evidence>
<feature type="transmembrane region" description="Helical" evidence="5">
    <location>
        <begin position="48"/>
        <end position="65"/>
    </location>
</feature>
<accession>A0A851GH11</accession>
<evidence type="ECO:0000313" key="8">
    <source>
        <dbReference type="Proteomes" id="UP000557872"/>
    </source>
</evidence>
<dbReference type="Gene3D" id="3.30.750.24">
    <property type="entry name" value="STAS domain"/>
    <property type="match status" value="1"/>
</dbReference>
<dbReference type="InterPro" id="IPR002645">
    <property type="entry name" value="STAS_dom"/>
</dbReference>